<dbReference type="InterPro" id="IPR029442">
    <property type="entry name" value="GyrI-like"/>
</dbReference>
<dbReference type="Pfam" id="PF06445">
    <property type="entry name" value="GyrI-like"/>
    <property type="match status" value="1"/>
</dbReference>
<dbReference type="GO" id="GO:0003700">
    <property type="term" value="F:DNA-binding transcription factor activity"/>
    <property type="evidence" value="ECO:0007669"/>
    <property type="project" value="InterPro"/>
</dbReference>
<dbReference type="PROSITE" id="PS00041">
    <property type="entry name" value="HTH_ARAC_FAMILY_1"/>
    <property type="match status" value="1"/>
</dbReference>
<feature type="domain" description="HTH araC/xylS-type" evidence="4">
    <location>
        <begin position="14"/>
        <end position="112"/>
    </location>
</feature>
<sequence>MRQTTERDYRRRILKVMDHLRSNLDEALSYERLAEVACFSPFHFHRIYRGMTGETVADTVRRLRLLRAAAALSTSQRPVIDIAIEAGFDSGRGFARAFASFTGMPPTDYRRRHAEIDQDIKRGVPMDVELRELPARRVLAMRKLGPYPEVPRVWDALWLWMRQRELTQRIDACIGVSYDDPTQVPAEQIRYDACFGLSPGPEPVLSDDEVRWLDIAGGPYAVYRLVGPYTQIGEAFDRLFGLWLPQSGVTLRAAPPLEIYISDPTTTAPDRLMTELALPIEA</sequence>
<reference evidence="5" key="2">
    <citation type="submission" date="2020-09" db="EMBL/GenBank/DDBJ databases">
        <authorList>
            <person name="Sun Q."/>
            <person name="Zhou Y."/>
        </authorList>
    </citation>
    <scope>NUCLEOTIDE SEQUENCE</scope>
    <source>
        <strain evidence="5">CGMCC 1.15725</strain>
    </source>
</reference>
<protein>
    <submittedName>
        <fullName evidence="5">AraC family transcriptional regulator</fullName>
    </submittedName>
</protein>
<evidence type="ECO:0000313" key="6">
    <source>
        <dbReference type="Proteomes" id="UP000646365"/>
    </source>
</evidence>
<dbReference type="Gene3D" id="1.10.10.60">
    <property type="entry name" value="Homeodomain-like"/>
    <property type="match status" value="2"/>
</dbReference>
<dbReference type="AlphaFoldDB" id="A0A8J2YTU7"/>
<dbReference type="PANTHER" id="PTHR40055:SF1">
    <property type="entry name" value="TRANSCRIPTIONAL REGULATOR YGIV-RELATED"/>
    <property type="match status" value="1"/>
</dbReference>
<reference evidence="5" key="1">
    <citation type="journal article" date="2014" name="Int. J. Syst. Evol. Microbiol.">
        <title>Complete genome sequence of Corynebacterium casei LMG S-19264T (=DSM 44701T), isolated from a smear-ripened cheese.</title>
        <authorList>
            <consortium name="US DOE Joint Genome Institute (JGI-PGF)"/>
            <person name="Walter F."/>
            <person name="Albersmeier A."/>
            <person name="Kalinowski J."/>
            <person name="Ruckert C."/>
        </authorList>
    </citation>
    <scope>NUCLEOTIDE SEQUENCE</scope>
    <source>
        <strain evidence="5">CGMCC 1.15725</strain>
    </source>
</reference>
<keyword evidence="6" id="KW-1185">Reference proteome</keyword>
<proteinExistence type="predicted"/>
<gene>
    <name evidence="5" type="ORF">GCM10011611_23740</name>
</gene>
<dbReference type="GO" id="GO:0043565">
    <property type="term" value="F:sequence-specific DNA binding"/>
    <property type="evidence" value="ECO:0007669"/>
    <property type="project" value="InterPro"/>
</dbReference>
<dbReference type="EMBL" id="BMJQ01000005">
    <property type="protein sequence ID" value="GGF17210.1"/>
    <property type="molecule type" value="Genomic_DNA"/>
</dbReference>
<accession>A0A8J2YTU7</accession>
<dbReference type="SUPFAM" id="SSF46689">
    <property type="entry name" value="Homeodomain-like"/>
    <property type="match status" value="2"/>
</dbReference>
<dbReference type="Pfam" id="PF12833">
    <property type="entry name" value="HTH_18"/>
    <property type="match status" value="1"/>
</dbReference>
<dbReference type="PANTHER" id="PTHR40055">
    <property type="entry name" value="TRANSCRIPTIONAL REGULATOR YGIV-RELATED"/>
    <property type="match status" value="1"/>
</dbReference>
<dbReference type="InterPro" id="IPR018062">
    <property type="entry name" value="HTH_AraC-typ_CS"/>
</dbReference>
<dbReference type="InterPro" id="IPR011256">
    <property type="entry name" value="Reg_factor_effector_dom_sf"/>
</dbReference>
<dbReference type="SMART" id="SM00871">
    <property type="entry name" value="AraC_E_bind"/>
    <property type="match status" value="1"/>
</dbReference>
<dbReference type="SUPFAM" id="SSF55136">
    <property type="entry name" value="Probable bacterial effector-binding domain"/>
    <property type="match status" value="1"/>
</dbReference>
<comment type="caution">
    <text evidence="5">The sequence shown here is derived from an EMBL/GenBank/DDBJ whole genome shotgun (WGS) entry which is preliminary data.</text>
</comment>
<dbReference type="Gene3D" id="3.20.80.10">
    <property type="entry name" value="Regulatory factor, effector binding domain"/>
    <property type="match status" value="1"/>
</dbReference>
<evidence type="ECO:0000256" key="1">
    <source>
        <dbReference type="ARBA" id="ARBA00023015"/>
    </source>
</evidence>
<dbReference type="RefSeq" id="WP_189045868.1">
    <property type="nucleotide sequence ID" value="NZ_BMJQ01000005.1"/>
</dbReference>
<evidence type="ECO:0000256" key="3">
    <source>
        <dbReference type="ARBA" id="ARBA00023163"/>
    </source>
</evidence>
<dbReference type="InterPro" id="IPR009057">
    <property type="entry name" value="Homeodomain-like_sf"/>
</dbReference>
<dbReference type="InterPro" id="IPR050908">
    <property type="entry name" value="SmbC-like"/>
</dbReference>
<dbReference type="SMART" id="SM00342">
    <property type="entry name" value="HTH_ARAC"/>
    <property type="match status" value="1"/>
</dbReference>
<dbReference type="Proteomes" id="UP000646365">
    <property type="component" value="Unassembled WGS sequence"/>
</dbReference>
<dbReference type="PROSITE" id="PS01124">
    <property type="entry name" value="HTH_ARAC_FAMILY_2"/>
    <property type="match status" value="1"/>
</dbReference>
<keyword evidence="2" id="KW-0238">DNA-binding</keyword>
<keyword evidence="1" id="KW-0805">Transcription regulation</keyword>
<keyword evidence="3" id="KW-0804">Transcription</keyword>
<dbReference type="InterPro" id="IPR010499">
    <property type="entry name" value="AraC_E-bd"/>
</dbReference>
<organism evidence="5 6">
    <name type="scientific">Aliidongia dinghuensis</name>
    <dbReference type="NCBI Taxonomy" id="1867774"/>
    <lineage>
        <taxon>Bacteria</taxon>
        <taxon>Pseudomonadati</taxon>
        <taxon>Pseudomonadota</taxon>
        <taxon>Alphaproteobacteria</taxon>
        <taxon>Rhodospirillales</taxon>
        <taxon>Dongiaceae</taxon>
        <taxon>Aliidongia</taxon>
    </lineage>
</organism>
<evidence type="ECO:0000256" key="2">
    <source>
        <dbReference type="ARBA" id="ARBA00023125"/>
    </source>
</evidence>
<evidence type="ECO:0000313" key="5">
    <source>
        <dbReference type="EMBL" id="GGF17210.1"/>
    </source>
</evidence>
<name>A0A8J2YTU7_9PROT</name>
<evidence type="ECO:0000259" key="4">
    <source>
        <dbReference type="PROSITE" id="PS01124"/>
    </source>
</evidence>
<dbReference type="InterPro" id="IPR018060">
    <property type="entry name" value="HTH_AraC"/>
</dbReference>